<organism evidence="2 3">
    <name type="scientific">Coniella lustricola</name>
    <dbReference type="NCBI Taxonomy" id="2025994"/>
    <lineage>
        <taxon>Eukaryota</taxon>
        <taxon>Fungi</taxon>
        <taxon>Dikarya</taxon>
        <taxon>Ascomycota</taxon>
        <taxon>Pezizomycotina</taxon>
        <taxon>Sordariomycetes</taxon>
        <taxon>Sordariomycetidae</taxon>
        <taxon>Diaporthales</taxon>
        <taxon>Schizoparmaceae</taxon>
        <taxon>Coniella</taxon>
    </lineage>
</organism>
<gene>
    <name evidence="2" type="ORF">BD289DRAFT_79754</name>
</gene>
<feature type="region of interest" description="Disordered" evidence="1">
    <location>
        <begin position="81"/>
        <end position="113"/>
    </location>
</feature>
<protein>
    <submittedName>
        <fullName evidence="2">Uncharacterized protein</fullName>
    </submittedName>
</protein>
<name>A0A2T2ZZ54_9PEZI</name>
<dbReference type="Proteomes" id="UP000241462">
    <property type="component" value="Unassembled WGS sequence"/>
</dbReference>
<dbReference type="InParanoid" id="A0A2T2ZZ54"/>
<dbReference type="EMBL" id="KZ678549">
    <property type="protein sequence ID" value="PSR79971.1"/>
    <property type="molecule type" value="Genomic_DNA"/>
</dbReference>
<accession>A0A2T2ZZ54</accession>
<reference evidence="2 3" key="1">
    <citation type="journal article" date="2018" name="Mycol. Prog.">
        <title>Coniella lustricola, a new species from submerged detritus.</title>
        <authorList>
            <person name="Raudabaugh D.B."/>
            <person name="Iturriaga T."/>
            <person name="Carver A."/>
            <person name="Mondo S."/>
            <person name="Pangilinan J."/>
            <person name="Lipzen A."/>
            <person name="He G."/>
            <person name="Amirebrahimi M."/>
            <person name="Grigoriev I.V."/>
            <person name="Miller A.N."/>
        </authorList>
    </citation>
    <scope>NUCLEOTIDE SEQUENCE [LARGE SCALE GENOMIC DNA]</scope>
    <source>
        <strain evidence="2 3">B22-T-1</strain>
    </source>
</reference>
<evidence type="ECO:0000313" key="3">
    <source>
        <dbReference type="Proteomes" id="UP000241462"/>
    </source>
</evidence>
<sequence length="153" mass="17264">MRTINHITSKPKKEATFPDLPRFWQQICTVSHGQSLRARCKCCFPRDETSTVPYMRTFEPVRRSHYPCTVIESRVAAPRAPLRVASTGRQEKEGKASKSARPIRGGSKQVNPYSKHMSHDVAVPCLSQSTALRHDTCTFLSCCSFDIVRGRDP</sequence>
<dbReference type="AlphaFoldDB" id="A0A2T2ZZ54"/>
<evidence type="ECO:0000256" key="1">
    <source>
        <dbReference type="SAM" id="MobiDB-lite"/>
    </source>
</evidence>
<proteinExistence type="predicted"/>
<keyword evidence="3" id="KW-1185">Reference proteome</keyword>
<evidence type="ECO:0000313" key="2">
    <source>
        <dbReference type="EMBL" id="PSR79971.1"/>
    </source>
</evidence>